<comment type="caution">
    <text evidence="1">The sequence shown here is derived from an EMBL/GenBank/DDBJ whole genome shotgun (WGS) entry which is preliminary data.</text>
</comment>
<gene>
    <name evidence="1" type="ORF">EZV62_011323</name>
</gene>
<dbReference type="AlphaFoldDB" id="A0A5C7I644"/>
<name>A0A5C7I644_9ROSI</name>
<evidence type="ECO:0000313" key="2">
    <source>
        <dbReference type="Proteomes" id="UP000323000"/>
    </source>
</evidence>
<protein>
    <submittedName>
        <fullName evidence="1">Uncharacterized protein</fullName>
    </submittedName>
</protein>
<accession>A0A5C7I644</accession>
<dbReference type="Proteomes" id="UP000323000">
    <property type="component" value="Chromosome 4"/>
</dbReference>
<dbReference type="EMBL" id="VAHF01000004">
    <property type="protein sequence ID" value="TXG64329.1"/>
    <property type="molecule type" value="Genomic_DNA"/>
</dbReference>
<sequence length="199" mass="23130">MLDPPCYVIKPRSRELGLELHMRALIFLKINSANHVIKTTPSLLRKGAIEKLFIGLANFKCVEKKLGQEGKNLWRHEPSDYWEVRTSDSRKVWSFRCINLLILGRYGLPILGRYEKILKFHVVILDMSCFEISYPEKFDEQGAANLGSSSSKYEHKLSRTKCKMEKQMEVNTNTTHNAEDEHSTQIKDIYELRALLEDK</sequence>
<proteinExistence type="predicted"/>
<organism evidence="1 2">
    <name type="scientific">Acer yangbiense</name>
    <dbReference type="NCBI Taxonomy" id="1000413"/>
    <lineage>
        <taxon>Eukaryota</taxon>
        <taxon>Viridiplantae</taxon>
        <taxon>Streptophyta</taxon>
        <taxon>Embryophyta</taxon>
        <taxon>Tracheophyta</taxon>
        <taxon>Spermatophyta</taxon>
        <taxon>Magnoliopsida</taxon>
        <taxon>eudicotyledons</taxon>
        <taxon>Gunneridae</taxon>
        <taxon>Pentapetalae</taxon>
        <taxon>rosids</taxon>
        <taxon>malvids</taxon>
        <taxon>Sapindales</taxon>
        <taxon>Sapindaceae</taxon>
        <taxon>Hippocastanoideae</taxon>
        <taxon>Acereae</taxon>
        <taxon>Acer</taxon>
    </lineage>
</organism>
<keyword evidence="2" id="KW-1185">Reference proteome</keyword>
<reference evidence="2" key="1">
    <citation type="journal article" date="2019" name="Gigascience">
        <title>De novo genome assembly of the endangered Acer yangbiense, a plant species with extremely small populations endemic to Yunnan Province, China.</title>
        <authorList>
            <person name="Yang J."/>
            <person name="Wariss H.M."/>
            <person name="Tao L."/>
            <person name="Zhang R."/>
            <person name="Yun Q."/>
            <person name="Hollingsworth P."/>
            <person name="Dao Z."/>
            <person name="Luo G."/>
            <person name="Guo H."/>
            <person name="Ma Y."/>
            <person name="Sun W."/>
        </authorList>
    </citation>
    <scope>NUCLEOTIDE SEQUENCE [LARGE SCALE GENOMIC DNA]</scope>
    <source>
        <strain evidence="2">cv. Malutang</strain>
    </source>
</reference>
<evidence type="ECO:0000313" key="1">
    <source>
        <dbReference type="EMBL" id="TXG64329.1"/>
    </source>
</evidence>